<dbReference type="NCBIfam" id="NF005919">
    <property type="entry name" value="PRK07920.1"/>
    <property type="match status" value="1"/>
</dbReference>
<evidence type="ECO:0000256" key="4">
    <source>
        <dbReference type="ARBA" id="ARBA00022679"/>
    </source>
</evidence>
<evidence type="ECO:0000256" key="3">
    <source>
        <dbReference type="ARBA" id="ARBA00022519"/>
    </source>
</evidence>
<dbReference type="GO" id="GO:0008610">
    <property type="term" value="P:lipid biosynthetic process"/>
    <property type="evidence" value="ECO:0007669"/>
    <property type="project" value="UniProtKB-ARBA"/>
</dbReference>
<reference evidence="7" key="1">
    <citation type="submission" date="2018-05" db="EMBL/GenBank/DDBJ databases">
        <authorList>
            <person name="Lanie J.A."/>
            <person name="Ng W.-L."/>
            <person name="Kazmierczak K.M."/>
            <person name="Andrzejewski T.M."/>
            <person name="Davidsen T.M."/>
            <person name="Wayne K.J."/>
            <person name="Tettelin H."/>
            <person name="Glass J.I."/>
            <person name="Rusch D."/>
            <person name="Podicherti R."/>
            <person name="Tsui H.-C.T."/>
            <person name="Winkler M.E."/>
        </authorList>
    </citation>
    <scope>NUCLEOTIDE SEQUENCE</scope>
</reference>
<evidence type="ECO:0000256" key="6">
    <source>
        <dbReference type="ARBA" id="ARBA00023315"/>
    </source>
</evidence>
<evidence type="ECO:0000256" key="2">
    <source>
        <dbReference type="ARBA" id="ARBA00022475"/>
    </source>
</evidence>
<dbReference type="Pfam" id="PF03279">
    <property type="entry name" value="Lip_A_acyltrans"/>
    <property type="match status" value="1"/>
</dbReference>
<evidence type="ECO:0008006" key="8">
    <source>
        <dbReference type="Google" id="ProtNLM"/>
    </source>
</evidence>
<dbReference type="InterPro" id="IPR004960">
    <property type="entry name" value="LipA_acyltrans"/>
</dbReference>
<comment type="subcellular location">
    <subcellularLocation>
        <location evidence="1">Cell inner membrane</location>
    </subcellularLocation>
</comment>
<organism evidence="7">
    <name type="scientific">marine metagenome</name>
    <dbReference type="NCBI Taxonomy" id="408172"/>
    <lineage>
        <taxon>unclassified sequences</taxon>
        <taxon>metagenomes</taxon>
        <taxon>ecological metagenomes</taxon>
    </lineage>
</organism>
<dbReference type="PANTHER" id="PTHR30606:SF10">
    <property type="entry name" value="PHOSPHATIDYLINOSITOL MANNOSIDE ACYLTRANSFERASE"/>
    <property type="match status" value="1"/>
</dbReference>
<dbReference type="CDD" id="cd07984">
    <property type="entry name" value="LPLAT_LABLAT-like"/>
    <property type="match status" value="1"/>
</dbReference>
<keyword evidence="3" id="KW-0997">Cell inner membrane</keyword>
<keyword evidence="2" id="KW-1003">Cell membrane</keyword>
<keyword evidence="6" id="KW-0012">Acyltransferase</keyword>
<keyword evidence="5" id="KW-0472">Membrane</keyword>
<dbReference type="AlphaFoldDB" id="A0A381STG3"/>
<dbReference type="PANTHER" id="PTHR30606">
    <property type="entry name" value="LIPID A BIOSYNTHESIS LAUROYL ACYLTRANSFERASE"/>
    <property type="match status" value="1"/>
</dbReference>
<sequence>VAARSVALGYRLGSKAAQVVPWRIGEAASRGLGRVVGRFGSDRRRLVERHVRRVRGAGLTGTDLRRAVDDVFASYANYWFQSLRLPAMDPDEIDAGFTEEGFDHVVEAQESGRGVILALPHLGGWDWAGSWVSRVVGFPVAAVVEPLEPPELFEWFRDYRRSYGIEVIALGPEAGGDVQRALREGAVIVLLSDRHVGGGGVEVEFFGEVTTLPAGPAILALRTGAALIPATAYIRRRGCDGVARPPIPVEREGRFREDVVRVTRALAAELEDLIRAEPEQWHLLQPNWPSDRVGSGGPDEG</sequence>
<dbReference type="GO" id="GO:1901137">
    <property type="term" value="P:carbohydrate derivative biosynthetic process"/>
    <property type="evidence" value="ECO:0007669"/>
    <property type="project" value="UniProtKB-ARBA"/>
</dbReference>
<keyword evidence="4" id="KW-0808">Transferase</keyword>
<name>A0A381STG3_9ZZZZ</name>
<proteinExistence type="predicted"/>
<dbReference type="GO" id="GO:0016746">
    <property type="term" value="F:acyltransferase activity"/>
    <property type="evidence" value="ECO:0007669"/>
    <property type="project" value="UniProtKB-KW"/>
</dbReference>
<evidence type="ECO:0000256" key="1">
    <source>
        <dbReference type="ARBA" id="ARBA00004533"/>
    </source>
</evidence>
<accession>A0A381STG3</accession>
<protein>
    <recommendedName>
        <fullName evidence="8">Phosphatidylinositol mannoside acyltransferase</fullName>
    </recommendedName>
</protein>
<evidence type="ECO:0000256" key="5">
    <source>
        <dbReference type="ARBA" id="ARBA00023136"/>
    </source>
</evidence>
<feature type="non-terminal residue" evidence="7">
    <location>
        <position position="1"/>
    </location>
</feature>
<dbReference type="GO" id="GO:0005886">
    <property type="term" value="C:plasma membrane"/>
    <property type="evidence" value="ECO:0007669"/>
    <property type="project" value="UniProtKB-SubCell"/>
</dbReference>
<dbReference type="EMBL" id="UINC01003472">
    <property type="protein sequence ID" value="SVA06618.1"/>
    <property type="molecule type" value="Genomic_DNA"/>
</dbReference>
<evidence type="ECO:0000313" key="7">
    <source>
        <dbReference type="EMBL" id="SVA06618.1"/>
    </source>
</evidence>
<gene>
    <name evidence="7" type="ORF">METZ01_LOCUS59472</name>
</gene>